<dbReference type="InterPro" id="IPR002508">
    <property type="entry name" value="MurNAc-LAA_cat"/>
</dbReference>
<reference evidence="4 5" key="1">
    <citation type="journal article" date="2016" name="Antonie Van Leeuwenhoek">
        <title>Lysinibacillus endophyticus sp. nov., an indole-3-acetic acid producing endophytic bacterium isolated from corn root (Zea mays cv. Xinken-5).</title>
        <authorList>
            <person name="Yu J."/>
            <person name="Guan X."/>
            <person name="Liu C."/>
            <person name="Xiang W."/>
            <person name="Yu Z."/>
            <person name="Liu X."/>
            <person name="Wang G."/>
        </authorList>
    </citation>
    <scope>NUCLEOTIDE SEQUENCE [LARGE SCALE GENOMIC DNA]</scope>
    <source>
        <strain evidence="4 5">DSM 100506</strain>
    </source>
</reference>
<dbReference type="GO" id="GO:0008745">
    <property type="term" value="F:N-acetylmuramoyl-L-alanine amidase activity"/>
    <property type="evidence" value="ECO:0007669"/>
    <property type="project" value="InterPro"/>
</dbReference>
<name>A0A494Z7J4_9BACL</name>
<keyword evidence="1" id="KW-0378">Hydrolase</keyword>
<dbReference type="Pfam" id="PF01520">
    <property type="entry name" value="Amidase_3"/>
    <property type="match status" value="1"/>
</dbReference>
<evidence type="ECO:0000256" key="2">
    <source>
        <dbReference type="SAM" id="MobiDB-lite"/>
    </source>
</evidence>
<proteinExistence type="predicted"/>
<dbReference type="CDD" id="cd02696">
    <property type="entry name" value="MurNAc-LAA"/>
    <property type="match status" value="1"/>
</dbReference>
<evidence type="ECO:0000256" key="1">
    <source>
        <dbReference type="ARBA" id="ARBA00022801"/>
    </source>
</evidence>
<organism evidence="4 5">
    <name type="scientific">Ureibacillus endophyticus</name>
    <dbReference type="NCBI Taxonomy" id="1978490"/>
    <lineage>
        <taxon>Bacteria</taxon>
        <taxon>Bacillati</taxon>
        <taxon>Bacillota</taxon>
        <taxon>Bacilli</taxon>
        <taxon>Bacillales</taxon>
        <taxon>Caryophanaceae</taxon>
        <taxon>Ureibacillus</taxon>
    </lineage>
</organism>
<sequence>MVKIGFDAGHGINTPGKRTPDGEREWSFNNQVVIAFQKELSQYGGVELRRFDDPTGQRDVPLLERTNGANRWGADYYISFHHNALAGQWGNHTGVETFVYTSPKPGSLALANAIHPAVVLAYGLRDRGIKRANLHIVRETTMPAILIEGGFMDSTIDIKKLRDNQVLANAGTQIAQALAKYLGLKKTTKEGELTVAQYEELKKLIEAQAKRIQTLESMIGLNEREASATHKEAWEWAIKERLLNGKYPNRPLTREQFATIEYRKAKK</sequence>
<evidence type="ECO:0000259" key="3">
    <source>
        <dbReference type="SMART" id="SM00646"/>
    </source>
</evidence>
<evidence type="ECO:0000313" key="4">
    <source>
        <dbReference type="EMBL" id="RKQ18483.1"/>
    </source>
</evidence>
<dbReference type="OrthoDB" id="9763643at2"/>
<evidence type="ECO:0000313" key="5">
    <source>
        <dbReference type="Proteomes" id="UP000272238"/>
    </source>
</evidence>
<protein>
    <submittedName>
        <fullName evidence="4">N-acetylmuramoyl-L-alanine amidase</fullName>
    </submittedName>
</protein>
<feature type="domain" description="MurNAc-LAA" evidence="3">
    <location>
        <begin position="66"/>
        <end position="179"/>
    </location>
</feature>
<dbReference type="InterPro" id="IPR050695">
    <property type="entry name" value="N-acetylmuramoyl_amidase_3"/>
</dbReference>
<dbReference type="SUPFAM" id="SSF53187">
    <property type="entry name" value="Zn-dependent exopeptidases"/>
    <property type="match status" value="1"/>
</dbReference>
<dbReference type="RefSeq" id="WP_121213754.1">
    <property type="nucleotide sequence ID" value="NZ_RBZN01000008.1"/>
</dbReference>
<keyword evidence="5" id="KW-1185">Reference proteome</keyword>
<accession>A0A494Z7J4</accession>
<dbReference type="EMBL" id="RBZN01000008">
    <property type="protein sequence ID" value="RKQ18483.1"/>
    <property type="molecule type" value="Genomic_DNA"/>
</dbReference>
<dbReference type="GO" id="GO:0030288">
    <property type="term" value="C:outer membrane-bounded periplasmic space"/>
    <property type="evidence" value="ECO:0007669"/>
    <property type="project" value="TreeGrafter"/>
</dbReference>
<gene>
    <name evidence="4" type="ORF">D8M03_05405</name>
</gene>
<dbReference type="PANTHER" id="PTHR30404">
    <property type="entry name" value="N-ACETYLMURAMOYL-L-ALANINE AMIDASE"/>
    <property type="match status" value="1"/>
</dbReference>
<feature type="region of interest" description="Disordered" evidence="2">
    <location>
        <begin position="1"/>
        <end position="23"/>
    </location>
</feature>
<dbReference type="GO" id="GO:0009253">
    <property type="term" value="P:peptidoglycan catabolic process"/>
    <property type="evidence" value="ECO:0007669"/>
    <property type="project" value="InterPro"/>
</dbReference>
<dbReference type="AlphaFoldDB" id="A0A494Z7J4"/>
<dbReference type="PANTHER" id="PTHR30404:SF0">
    <property type="entry name" value="N-ACETYLMURAMOYL-L-ALANINE AMIDASE AMIC"/>
    <property type="match status" value="1"/>
</dbReference>
<comment type="caution">
    <text evidence="4">The sequence shown here is derived from an EMBL/GenBank/DDBJ whole genome shotgun (WGS) entry which is preliminary data.</text>
</comment>
<dbReference type="Proteomes" id="UP000272238">
    <property type="component" value="Unassembled WGS sequence"/>
</dbReference>
<dbReference type="Gene3D" id="3.40.630.40">
    <property type="entry name" value="Zn-dependent exopeptidases"/>
    <property type="match status" value="1"/>
</dbReference>
<dbReference type="SMART" id="SM00646">
    <property type="entry name" value="Ami_3"/>
    <property type="match status" value="1"/>
</dbReference>